<organism evidence="1 2">
    <name type="scientific">Flavobacterium johnsoniae</name>
    <name type="common">Cytophaga johnsonae</name>
    <dbReference type="NCBI Taxonomy" id="986"/>
    <lineage>
        <taxon>Bacteria</taxon>
        <taxon>Pseudomonadati</taxon>
        <taxon>Bacteroidota</taxon>
        <taxon>Flavobacteriia</taxon>
        <taxon>Flavobacteriales</taxon>
        <taxon>Flavobacteriaceae</taxon>
        <taxon>Flavobacterium</taxon>
    </lineage>
</organism>
<accession>A0A1J7BSP0</accession>
<sequence length="220" mass="24842">MEIIDNNGELRINLFHGTSSLFLDSILKYGLAGKDIIQEWRILELAQNVFSLSEKALKDSALFLKSGYSFKKMIEQDNTGLFNFQHGQTYVSPSKGSAINYSLRNTYGSELLSYTITFLRELVKEEIPNSLLTDFKHINDIMNLTPSPVLIEVSNVHSSSLLSEHGDDPQHNFNNMAGFPENLFDALTQQINFRLIKATSVENLKFWNISATGELTEISI</sequence>
<keyword evidence="2" id="KW-1185">Reference proteome</keyword>
<proteinExistence type="predicted"/>
<dbReference type="AlphaFoldDB" id="A0A1J7BSP0"/>
<evidence type="ECO:0000313" key="2">
    <source>
        <dbReference type="Proteomes" id="UP000182826"/>
    </source>
</evidence>
<name>A0A1J7BSP0_FLAJO</name>
<comment type="caution">
    <text evidence="1">The sequence shown here is derived from an EMBL/GenBank/DDBJ whole genome shotgun (WGS) entry which is preliminary data.</text>
</comment>
<dbReference type="EMBL" id="MLFK01000007">
    <property type="protein sequence ID" value="OIV41723.1"/>
    <property type="molecule type" value="Genomic_DNA"/>
</dbReference>
<dbReference type="OrthoDB" id="1432209at2"/>
<dbReference type="RefSeq" id="WP_071637274.1">
    <property type="nucleotide sequence ID" value="NZ_MLFK01000007.1"/>
</dbReference>
<evidence type="ECO:0000313" key="1">
    <source>
        <dbReference type="EMBL" id="OIV41723.1"/>
    </source>
</evidence>
<dbReference type="Proteomes" id="UP000182826">
    <property type="component" value="Unassembled WGS sequence"/>
</dbReference>
<gene>
    <name evidence="1" type="ORF">BKM63_14500</name>
</gene>
<reference evidence="1 2" key="1">
    <citation type="submission" date="2016-10" db="EMBL/GenBank/DDBJ databases">
        <title>Draft Genome Sequence of Rhizobacteria Flavobacterium johnsoniae CI04.</title>
        <authorList>
            <person name="Bravo J.I."/>
            <person name="Lozano G.L."/>
            <person name="Handelsman J."/>
        </authorList>
    </citation>
    <scope>NUCLEOTIDE SEQUENCE [LARGE SCALE GENOMIC DNA]</scope>
    <source>
        <strain evidence="1 2">CI04</strain>
    </source>
</reference>
<protein>
    <submittedName>
        <fullName evidence="1">Uncharacterized protein</fullName>
    </submittedName>
</protein>